<dbReference type="AlphaFoldDB" id="A0A0E9WTP7"/>
<reference evidence="2" key="1">
    <citation type="submission" date="2014-11" db="EMBL/GenBank/DDBJ databases">
        <authorList>
            <person name="Amaro Gonzalez C."/>
        </authorList>
    </citation>
    <scope>NUCLEOTIDE SEQUENCE</scope>
</reference>
<keyword evidence="1" id="KW-0472">Membrane</keyword>
<feature type="transmembrane region" description="Helical" evidence="1">
    <location>
        <begin position="12"/>
        <end position="29"/>
    </location>
</feature>
<reference evidence="2" key="2">
    <citation type="journal article" date="2015" name="Fish Shellfish Immunol.">
        <title>Early steps in the European eel (Anguilla anguilla)-Vibrio vulnificus interaction in the gills: Role of the RtxA13 toxin.</title>
        <authorList>
            <person name="Callol A."/>
            <person name="Pajuelo D."/>
            <person name="Ebbesson L."/>
            <person name="Teles M."/>
            <person name="MacKenzie S."/>
            <person name="Amaro C."/>
        </authorList>
    </citation>
    <scope>NUCLEOTIDE SEQUENCE</scope>
</reference>
<evidence type="ECO:0000256" key="1">
    <source>
        <dbReference type="SAM" id="Phobius"/>
    </source>
</evidence>
<sequence length="70" mass="8425">MNGLCVFTLYNMYWYYYANCFSLLMPLKLTGWQFAQMSQNVACQGDFIMSHCLYHMKFLYSCQTIFYHLS</sequence>
<keyword evidence="1" id="KW-1133">Transmembrane helix</keyword>
<evidence type="ECO:0000313" key="2">
    <source>
        <dbReference type="EMBL" id="JAH93732.1"/>
    </source>
</evidence>
<dbReference type="EMBL" id="GBXM01014845">
    <property type="protein sequence ID" value="JAH93732.1"/>
    <property type="molecule type" value="Transcribed_RNA"/>
</dbReference>
<accession>A0A0E9WTP7</accession>
<proteinExistence type="predicted"/>
<protein>
    <submittedName>
        <fullName evidence="2">Uncharacterized protein</fullName>
    </submittedName>
</protein>
<name>A0A0E9WTP7_ANGAN</name>
<organism evidence="2">
    <name type="scientific">Anguilla anguilla</name>
    <name type="common">European freshwater eel</name>
    <name type="synonym">Muraena anguilla</name>
    <dbReference type="NCBI Taxonomy" id="7936"/>
    <lineage>
        <taxon>Eukaryota</taxon>
        <taxon>Metazoa</taxon>
        <taxon>Chordata</taxon>
        <taxon>Craniata</taxon>
        <taxon>Vertebrata</taxon>
        <taxon>Euteleostomi</taxon>
        <taxon>Actinopterygii</taxon>
        <taxon>Neopterygii</taxon>
        <taxon>Teleostei</taxon>
        <taxon>Anguilliformes</taxon>
        <taxon>Anguillidae</taxon>
        <taxon>Anguilla</taxon>
    </lineage>
</organism>
<keyword evidence="1" id="KW-0812">Transmembrane</keyword>